<sequence>MRDRRHISRSRSRSLSQPRSRDRQSPTGNTSGDYKRGDKGSTSEQSMSLRGDRDSGREQRRFREETKENGDARSPDHGRSRRQPFRSPADGRRRRRPASGSQNSRDEDQNE</sequence>
<accession>A0A3S5BXP6</accession>
<evidence type="ECO:0000256" key="1">
    <source>
        <dbReference type="SAM" id="MobiDB-lite"/>
    </source>
</evidence>
<keyword evidence="3" id="KW-1185">Reference proteome</keyword>
<gene>
    <name evidence="2" type="ORF">PXEA_LOCUS16824</name>
</gene>
<organism evidence="2 3">
    <name type="scientific">Protopolystoma xenopodis</name>
    <dbReference type="NCBI Taxonomy" id="117903"/>
    <lineage>
        <taxon>Eukaryota</taxon>
        <taxon>Metazoa</taxon>
        <taxon>Spiralia</taxon>
        <taxon>Lophotrochozoa</taxon>
        <taxon>Platyhelminthes</taxon>
        <taxon>Monogenea</taxon>
        <taxon>Polyopisthocotylea</taxon>
        <taxon>Polystomatidea</taxon>
        <taxon>Polystomatidae</taxon>
        <taxon>Protopolystoma</taxon>
    </lineage>
</organism>
<feature type="region of interest" description="Disordered" evidence="1">
    <location>
        <begin position="1"/>
        <end position="111"/>
    </location>
</feature>
<evidence type="ECO:0000313" key="2">
    <source>
        <dbReference type="EMBL" id="VEL23384.1"/>
    </source>
</evidence>
<feature type="compositionally biased region" description="Basic and acidic residues" evidence="1">
    <location>
        <begin position="50"/>
        <end position="78"/>
    </location>
</feature>
<dbReference type="EMBL" id="CAAALY010061609">
    <property type="protein sequence ID" value="VEL23384.1"/>
    <property type="molecule type" value="Genomic_DNA"/>
</dbReference>
<comment type="caution">
    <text evidence="2">The sequence shown here is derived from an EMBL/GenBank/DDBJ whole genome shotgun (WGS) entry which is preliminary data.</text>
</comment>
<protein>
    <submittedName>
        <fullName evidence="2">Uncharacterized protein</fullName>
    </submittedName>
</protein>
<evidence type="ECO:0000313" key="3">
    <source>
        <dbReference type="Proteomes" id="UP000784294"/>
    </source>
</evidence>
<dbReference type="AlphaFoldDB" id="A0A3S5BXP6"/>
<feature type="compositionally biased region" description="Basic residues" evidence="1">
    <location>
        <begin position="1"/>
        <end position="12"/>
    </location>
</feature>
<reference evidence="2" key="1">
    <citation type="submission" date="2018-11" db="EMBL/GenBank/DDBJ databases">
        <authorList>
            <consortium name="Pathogen Informatics"/>
        </authorList>
    </citation>
    <scope>NUCLEOTIDE SEQUENCE</scope>
</reference>
<dbReference type="Proteomes" id="UP000784294">
    <property type="component" value="Unassembled WGS sequence"/>
</dbReference>
<proteinExistence type="predicted"/>
<name>A0A3S5BXP6_9PLAT</name>